<dbReference type="OrthoDB" id="60629at2"/>
<dbReference type="SUPFAM" id="SSF46785">
    <property type="entry name" value="Winged helix' DNA-binding domain"/>
    <property type="match status" value="1"/>
</dbReference>
<organism evidence="7 8">
    <name type="scientific">Streptomyces spongiae</name>
    <dbReference type="NCBI Taxonomy" id="565072"/>
    <lineage>
        <taxon>Bacteria</taxon>
        <taxon>Bacillati</taxon>
        <taxon>Actinomycetota</taxon>
        <taxon>Actinomycetes</taxon>
        <taxon>Kitasatosporales</taxon>
        <taxon>Streptomycetaceae</taxon>
        <taxon>Streptomyces</taxon>
    </lineage>
</organism>
<dbReference type="PANTHER" id="PTHR30136:SF24">
    <property type="entry name" value="HTH-TYPE TRANSCRIPTIONAL REPRESSOR ALLR"/>
    <property type="match status" value="1"/>
</dbReference>
<keyword evidence="1" id="KW-0805">Transcription regulation</keyword>
<dbReference type="AlphaFoldDB" id="A0A5N8XMM2"/>
<dbReference type="Proteomes" id="UP000400924">
    <property type="component" value="Unassembled WGS sequence"/>
</dbReference>
<dbReference type="Pfam" id="PF09339">
    <property type="entry name" value="HTH_IclR"/>
    <property type="match status" value="1"/>
</dbReference>
<gene>
    <name evidence="7" type="ORF">FNH08_22560</name>
</gene>
<evidence type="ECO:0000313" key="8">
    <source>
        <dbReference type="Proteomes" id="UP000400924"/>
    </source>
</evidence>
<dbReference type="InterPro" id="IPR005471">
    <property type="entry name" value="Tscrpt_reg_IclR_N"/>
</dbReference>
<keyword evidence="3" id="KW-0804">Transcription</keyword>
<dbReference type="PROSITE" id="PS51077">
    <property type="entry name" value="HTH_ICLR"/>
    <property type="match status" value="1"/>
</dbReference>
<evidence type="ECO:0000313" key="7">
    <source>
        <dbReference type="EMBL" id="MPY59845.1"/>
    </source>
</evidence>
<dbReference type="GO" id="GO:0045892">
    <property type="term" value="P:negative regulation of DNA-templated transcription"/>
    <property type="evidence" value="ECO:0007669"/>
    <property type="project" value="TreeGrafter"/>
</dbReference>
<sequence length="280" mass="29603">MAEAEGPPPQRKDPKTANSGDRGRTVISRALAILGAFTLERRELTLAQICRLTGLRHATAHRLVGELTAWGALERLPSGAYVIGLRLWELGALNPRGLPLRVLAMPVMEDLHAATRQHVQLAVLDGTDALVVERISSARAVPVVSQVGGRLPLHASAAGQVLLAHAGEELFTEAVQRGLARCTPRTITDPATLRLTLAECRRTGAAVVHEEMSPDAHSVAAPVTDSTGRVVAALSVVCADTRTHLLVPAVVLAARSISRGLGVGAISQGTLNVHTHQPFE</sequence>
<protein>
    <submittedName>
        <fullName evidence="7">IclR family transcriptional regulator</fullName>
    </submittedName>
</protein>
<keyword evidence="8" id="KW-1185">Reference proteome</keyword>
<evidence type="ECO:0000259" key="5">
    <source>
        <dbReference type="PROSITE" id="PS51077"/>
    </source>
</evidence>
<dbReference type="EMBL" id="VJZC01000168">
    <property type="protein sequence ID" value="MPY59845.1"/>
    <property type="molecule type" value="Genomic_DNA"/>
</dbReference>
<dbReference type="InterPro" id="IPR036390">
    <property type="entry name" value="WH_DNA-bd_sf"/>
</dbReference>
<feature type="region of interest" description="Disordered" evidence="4">
    <location>
        <begin position="1"/>
        <end position="22"/>
    </location>
</feature>
<evidence type="ECO:0000256" key="2">
    <source>
        <dbReference type="ARBA" id="ARBA00023125"/>
    </source>
</evidence>
<dbReference type="GO" id="GO:0003677">
    <property type="term" value="F:DNA binding"/>
    <property type="evidence" value="ECO:0007669"/>
    <property type="project" value="UniProtKB-KW"/>
</dbReference>
<feature type="domain" description="HTH iclR-type" evidence="5">
    <location>
        <begin position="24"/>
        <end position="85"/>
    </location>
</feature>
<dbReference type="InterPro" id="IPR036388">
    <property type="entry name" value="WH-like_DNA-bd_sf"/>
</dbReference>
<reference evidence="7 8" key="1">
    <citation type="submission" date="2019-07" db="EMBL/GenBank/DDBJ databases">
        <title>New species of Amycolatopsis and Streptomyces.</title>
        <authorList>
            <person name="Duangmal K."/>
            <person name="Teo W.F.A."/>
            <person name="Lipun K."/>
        </authorList>
    </citation>
    <scope>NUCLEOTIDE SEQUENCE [LARGE SCALE GENOMIC DNA]</scope>
    <source>
        <strain evidence="7 8">NBRC 106415</strain>
    </source>
</reference>
<evidence type="ECO:0000259" key="6">
    <source>
        <dbReference type="PROSITE" id="PS51078"/>
    </source>
</evidence>
<accession>A0A5N8XMM2</accession>
<dbReference type="PROSITE" id="PS51078">
    <property type="entry name" value="ICLR_ED"/>
    <property type="match status" value="1"/>
</dbReference>
<dbReference type="InterPro" id="IPR029016">
    <property type="entry name" value="GAF-like_dom_sf"/>
</dbReference>
<dbReference type="SMART" id="SM00346">
    <property type="entry name" value="HTH_ICLR"/>
    <property type="match status" value="1"/>
</dbReference>
<evidence type="ECO:0000256" key="1">
    <source>
        <dbReference type="ARBA" id="ARBA00023015"/>
    </source>
</evidence>
<keyword evidence="2" id="KW-0238">DNA-binding</keyword>
<dbReference type="Gene3D" id="3.30.450.40">
    <property type="match status" value="1"/>
</dbReference>
<evidence type="ECO:0000256" key="4">
    <source>
        <dbReference type="SAM" id="MobiDB-lite"/>
    </source>
</evidence>
<dbReference type="Gene3D" id="1.10.10.10">
    <property type="entry name" value="Winged helix-like DNA-binding domain superfamily/Winged helix DNA-binding domain"/>
    <property type="match status" value="1"/>
</dbReference>
<dbReference type="SUPFAM" id="SSF55781">
    <property type="entry name" value="GAF domain-like"/>
    <property type="match status" value="1"/>
</dbReference>
<name>A0A5N8XMM2_9ACTN</name>
<dbReference type="GO" id="GO:0003700">
    <property type="term" value="F:DNA-binding transcription factor activity"/>
    <property type="evidence" value="ECO:0007669"/>
    <property type="project" value="TreeGrafter"/>
</dbReference>
<feature type="domain" description="IclR-ED" evidence="6">
    <location>
        <begin position="86"/>
        <end position="263"/>
    </location>
</feature>
<evidence type="ECO:0000256" key="3">
    <source>
        <dbReference type="ARBA" id="ARBA00023163"/>
    </source>
</evidence>
<dbReference type="InterPro" id="IPR014757">
    <property type="entry name" value="Tscrpt_reg_IclR_C"/>
</dbReference>
<dbReference type="RefSeq" id="WP_152773307.1">
    <property type="nucleotide sequence ID" value="NZ_VJZC01000168.1"/>
</dbReference>
<comment type="caution">
    <text evidence="7">The sequence shown here is derived from an EMBL/GenBank/DDBJ whole genome shotgun (WGS) entry which is preliminary data.</text>
</comment>
<proteinExistence type="predicted"/>
<dbReference type="Pfam" id="PF01614">
    <property type="entry name" value="IclR_C"/>
    <property type="match status" value="1"/>
</dbReference>
<dbReference type="InterPro" id="IPR050707">
    <property type="entry name" value="HTH_MetabolicPath_Reg"/>
</dbReference>
<dbReference type="PANTHER" id="PTHR30136">
    <property type="entry name" value="HELIX-TURN-HELIX TRANSCRIPTIONAL REGULATOR, ICLR FAMILY"/>
    <property type="match status" value="1"/>
</dbReference>